<organism evidence="2 3">
    <name type="scientific">Molorchus minor</name>
    <dbReference type="NCBI Taxonomy" id="1323400"/>
    <lineage>
        <taxon>Eukaryota</taxon>
        <taxon>Metazoa</taxon>
        <taxon>Ecdysozoa</taxon>
        <taxon>Arthropoda</taxon>
        <taxon>Hexapoda</taxon>
        <taxon>Insecta</taxon>
        <taxon>Pterygota</taxon>
        <taxon>Neoptera</taxon>
        <taxon>Endopterygota</taxon>
        <taxon>Coleoptera</taxon>
        <taxon>Polyphaga</taxon>
        <taxon>Cucujiformia</taxon>
        <taxon>Chrysomeloidea</taxon>
        <taxon>Cerambycidae</taxon>
        <taxon>Lamiinae</taxon>
        <taxon>Monochamini</taxon>
        <taxon>Molorchus</taxon>
    </lineage>
</organism>
<evidence type="ECO:0000313" key="2">
    <source>
        <dbReference type="EMBL" id="KAJ8968738.1"/>
    </source>
</evidence>
<evidence type="ECO:0000256" key="1">
    <source>
        <dbReference type="SAM" id="MobiDB-lite"/>
    </source>
</evidence>
<name>A0ABQ9IZ11_9CUCU</name>
<proteinExistence type="predicted"/>
<keyword evidence="3" id="KW-1185">Reference proteome</keyword>
<reference evidence="2" key="1">
    <citation type="journal article" date="2023" name="Insect Mol. Biol.">
        <title>Genome sequencing provides insights into the evolution of gene families encoding plant cell wall-degrading enzymes in longhorned beetles.</title>
        <authorList>
            <person name="Shin N.R."/>
            <person name="Okamura Y."/>
            <person name="Kirsch R."/>
            <person name="Pauchet Y."/>
        </authorList>
    </citation>
    <scope>NUCLEOTIDE SEQUENCE</scope>
    <source>
        <strain evidence="2">MMC_N1</strain>
    </source>
</reference>
<feature type="compositionally biased region" description="Polar residues" evidence="1">
    <location>
        <begin position="54"/>
        <end position="69"/>
    </location>
</feature>
<dbReference type="EMBL" id="JAPWTJ010001935">
    <property type="protein sequence ID" value="KAJ8968738.1"/>
    <property type="molecule type" value="Genomic_DNA"/>
</dbReference>
<evidence type="ECO:0000313" key="3">
    <source>
        <dbReference type="Proteomes" id="UP001162164"/>
    </source>
</evidence>
<feature type="region of interest" description="Disordered" evidence="1">
    <location>
        <begin position="54"/>
        <end position="73"/>
    </location>
</feature>
<sequence>MADIIKIQENVSMNDDILALRYTGMLIYETTINPGVNQQHKILRQVPIFQVKSSNNNQKHTQPFTGNNSQKRESAEFTGMVLRRFTDRKNTVNTKVAIGVVGRSAVCDRYESYTGCLAARTDTH</sequence>
<protein>
    <submittedName>
        <fullName evidence="2">Uncharacterized protein</fullName>
    </submittedName>
</protein>
<dbReference type="Proteomes" id="UP001162164">
    <property type="component" value="Unassembled WGS sequence"/>
</dbReference>
<comment type="caution">
    <text evidence="2">The sequence shown here is derived from an EMBL/GenBank/DDBJ whole genome shotgun (WGS) entry which is preliminary data.</text>
</comment>
<accession>A0ABQ9IZ11</accession>
<gene>
    <name evidence="2" type="ORF">NQ317_004104</name>
</gene>